<accession>D7FU10</accession>
<evidence type="ECO:0000313" key="3">
    <source>
        <dbReference type="Proteomes" id="UP000002630"/>
    </source>
</evidence>
<evidence type="ECO:0000256" key="1">
    <source>
        <dbReference type="SAM" id="MobiDB-lite"/>
    </source>
</evidence>
<keyword evidence="3" id="KW-1185">Reference proteome</keyword>
<organism evidence="2 3">
    <name type="scientific">Ectocarpus siliculosus</name>
    <name type="common">Brown alga</name>
    <name type="synonym">Conferva siliculosa</name>
    <dbReference type="NCBI Taxonomy" id="2880"/>
    <lineage>
        <taxon>Eukaryota</taxon>
        <taxon>Sar</taxon>
        <taxon>Stramenopiles</taxon>
        <taxon>Ochrophyta</taxon>
        <taxon>PX clade</taxon>
        <taxon>Phaeophyceae</taxon>
        <taxon>Ectocarpales</taxon>
        <taxon>Ectocarpaceae</taxon>
        <taxon>Ectocarpus</taxon>
    </lineage>
</organism>
<sequence>MCVPPSLCTASVVRPRGPVRCAVFQGKHDEHALRGGRRPRPGAFMERSCTKRSGGDGGVESTCSCGRGFGDGSRQAGP</sequence>
<evidence type="ECO:0000313" key="2">
    <source>
        <dbReference type="EMBL" id="CBJ31537.1"/>
    </source>
</evidence>
<dbReference type="Proteomes" id="UP000002630">
    <property type="component" value="Linkage Group LG23"/>
</dbReference>
<dbReference type="InParanoid" id="D7FU10"/>
<protein>
    <submittedName>
        <fullName evidence="2">Uncharacterized protein</fullName>
    </submittedName>
</protein>
<proteinExistence type="predicted"/>
<dbReference type="EMBL" id="FN649748">
    <property type="protein sequence ID" value="CBJ31537.1"/>
    <property type="molecule type" value="Genomic_DNA"/>
</dbReference>
<gene>
    <name evidence="2" type="ORF">Esi_0262_0035</name>
</gene>
<reference evidence="2 3" key="1">
    <citation type="journal article" date="2010" name="Nature">
        <title>The Ectocarpus genome and the independent evolution of multicellularity in brown algae.</title>
        <authorList>
            <person name="Cock J.M."/>
            <person name="Sterck L."/>
            <person name="Rouze P."/>
            <person name="Scornet D."/>
            <person name="Allen A.E."/>
            <person name="Amoutzias G."/>
            <person name="Anthouard V."/>
            <person name="Artiguenave F."/>
            <person name="Aury J.M."/>
            <person name="Badger J.H."/>
            <person name="Beszteri B."/>
            <person name="Billiau K."/>
            <person name="Bonnet E."/>
            <person name="Bothwell J.H."/>
            <person name="Bowler C."/>
            <person name="Boyen C."/>
            <person name="Brownlee C."/>
            <person name="Carrano C.J."/>
            <person name="Charrier B."/>
            <person name="Cho G.Y."/>
            <person name="Coelho S.M."/>
            <person name="Collen J."/>
            <person name="Corre E."/>
            <person name="Da Silva C."/>
            <person name="Delage L."/>
            <person name="Delaroque N."/>
            <person name="Dittami S.M."/>
            <person name="Doulbeau S."/>
            <person name="Elias M."/>
            <person name="Farnham G."/>
            <person name="Gachon C.M."/>
            <person name="Gschloessl B."/>
            <person name="Heesch S."/>
            <person name="Jabbari K."/>
            <person name="Jubin C."/>
            <person name="Kawai H."/>
            <person name="Kimura K."/>
            <person name="Kloareg B."/>
            <person name="Kupper F.C."/>
            <person name="Lang D."/>
            <person name="Le Bail A."/>
            <person name="Leblanc C."/>
            <person name="Lerouge P."/>
            <person name="Lohr M."/>
            <person name="Lopez P.J."/>
            <person name="Martens C."/>
            <person name="Maumus F."/>
            <person name="Michel G."/>
            <person name="Miranda-Saavedra D."/>
            <person name="Morales J."/>
            <person name="Moreau H."/>
            <person name="Motomura T."/>
            <person name="Nagasato C."/>
            <person name="Napoli C.A."/>
            <person name="Nelson D.R."/>
            <person name="Nyvall-Collen P."/>
            <person name="Peters A.F."/>
            <person name="Pommier C."/>
            <person name="Potin P."/>
            <person name="Poulain J."/>
            <person name="Quesneville H."/>
            <person name="Read B."/>
            <person name="Rensing S.A."/>
            <person name="Ritter A."/>
            <person name="Rousvoal S."/>
            <person name="Samanta M."/>
            <person name="Samson G."/>
            <person name="Schroeder D.C."/>
            <person name="Segurens B."/>
            <person name="Strittmatter M."/>
            <person name="Tonon T."/>
            <person name="Tregear J.W."/>
            <person name="Valentin K."/>
            <person name="von Dassow P."/>
            <person name="Yamagishi T."/>
            <person name="Van de Peer Y."/>
            <person name="Wincker P."/>
        </authorList>
    </citation>
    <scope>NUCLEOTIDE SEQUENCE [LARGE SCALE GENOMIC DNA]</scope>
    <source>
        <strain evidence="3">Ec32 / CCAP1310/4</strain>
    </source>
</reference>
<feature type="region of interest" description="Disordered" evidence="1">
    <location>
        <begin position="32"/>
        <end position="60"/>
    </location>
</feature>
<name>D7FU10_ECTSI</name>
<dbReference type="AlphaFoldDB" id="D7FU10"/>
<dbReference type="EMBL" id="FN648445">
    <property type="protein sequence ID" value="CBJ31537.1"/>
    <property type="molecule type" value="Genomic_DNA"/>
</dbReference>